<evidence type="ECO:0000256" key="4">
    <source>
        <dbReference type="ARBA" id="ARBA00023163"/>
    </source>
</evidence>
<keyword evidence="4" id="KW-0804">Transcription</keyword>
<comment type="similarity">
    <text evidence="1">Belongs to the LysR transcriptional regulatory family.</text>
</comment>
<dbReference type="InterPro" id="IPR037402">
    <property type="entry name" value="YidZ_PBP2"/>
</dbReference>
<dbReference type="PANTHER" id="PTHR30118">
    <property type="entry name" value="HTH-TYPE TRANSCRIPTIONAL REGULATOR LEUO-RELATED"/>
    <property type="match status" value="1"/>
</dbReference>
<dbReference type="InterPro" id="IPR050389">
    <property type="entry name" value="LysR-type_TF"/>
</dbReference>
<dbReference type="EMBL" id="JBHLUN010000002">
    <property type="protein sequence ID" value="MFC0407343.1"/>
    <property type="molecule type" value="Genomic_DNA"/>
</dbReference>
<dbReference type="CDD" id="cd08417">
    <property type="entry name" value="PBP2_Nitroaromatics_like"/>
    <property type="match status" value="1"/>
</dbReference>
<dbReference type="InterPro" id="IPR000847">
    <property type="entry name" value="LysR_HTH_N"/>
</dbReference>
<sequence>MNDLRGIDLNLLVILETLLEEAHVTRAARRLGLSQPAASNALDRLRHQFGDRLLRREGGVLRPTPRAEALRAPLGEALRALRGVLNLSAPPLAEARQVVRILIADAPAAAMLPELQNRLTATAPGVTLALLPWAGAADALARLSRGDVDLVASVLPPLEPPLRGRLLLEEHYLVAMRADHPAAAGFDLAQWLNHPHVVVSGHGATETPLDALLAARGLSRQVGVVVPSFLLVAPLLARSDLLAMLPSRCVPAEAGFAVRPLPLPVQGFRLDLAWHERRAEDAVVMHVAGLMSEALRSEPEGDGGH</sequence>
<organism evidence="6 7">
    <name type="scientific">Roseomonas elaeocarpi</name>
    <dbReference type="NCBI Taxonomy" id="907779"/>
    <lineage>
        <taxon>Bacteria</taxon>
        <taxon>Pseudomonadati</taxon>
        <taxon>Pseudomonadota</taxon>
        <taxon>Alphaproteobacteria</taxon>
        <taxon>Acetobacterales</taxon>
        <taxon>Roseomonadaceae</taxon>
        <taxon>Roseomonas</taxon>
    </lineage>
</organism>
<dbReference type="SUPFAM" id="SSF53850">
    <property type="entry name" value="Periplasmic binding protein-like II"/>
    <property type="match status" value="1"/>
</dbReference>
<comment type="caution">
    <text evidence="6">The sequence shown here is derived from an EMBL/GenBank/DDBJ whole genome shotgun (WGS) entry which is preliminary data.</text>
</comment>
<keyword evidence="7" id="KW-1185">Reference proteome</keyword>
<dbReference type="PRINTS" id="PR00039">
    <property type="entry name" value="HTHLYSR"/>
</dbReference>
<dbReference type="Gene3D" id="3.40.190.10">
    <property type="entry name" value="Periplasmic binding protein-like II"/>
    <property type="match status" value="2"/>
</dbReference>
<evidence type="ECO:0000313" key="6">
    <source>
        <dbReference type="EMBL" id="MFC0407343.1"/>
    </source>
</evidence>
<reference evidence="6 7" key="1">
    <citation type="submission" date="2024-09" db="EMBL/GenBank/DDBJ databases">
        <authorList>
            <person name="Sun Q."/>
            <person name="Mori K."/>
        </authorList>
    </citation>
    <scope>NUCLEOTIDE SEQUENCE [LARGE SCALE GENOMIC DNA]</scope>
    <source>
        <strain evidence="6 7">TBRC 5777</strain>
    </source>
</reference>
<dbReference type="InterPro" id="IPR005119">
    <property type="entry name" value="LysR_subst-bd"/>
</dbReference>
<dbReference type="PROSITE" id="PS50931">
    <property type="entry name" value="HTH_LYSR"/>
    <property type="match status" value="1"/>
</dbReference>
<evidence type="ECO:0000256" key="1">
    <source>
        <dbReference type="ARBA" id="ARBA00009437"/>
    </source>
</evidence>
<keyword evidence="3" id="KW-0238">DNA-binding</keyword>
<proteinExistence type="inferred from homology"/>
<protein>
    <submittedName>
        <fullName evidence="6">LysR substrate-binding domain-containing protein</fullName>
    </submittedName>
</protein>
<dbReference type="Proteomes" id="UP001589865">
    <property type="component" value="Unassembled WGS sequence"/>
</dbReference>
<dbReference type="InterPro" id="IPR036390">
    <property type="entry name" value="WH_DNA-bd_sf"/>
</dbReference>
<dbReference type="Pfam" id="PF00126">
    <property type="entry name" value="HTH_1"/>
    <property type="match status" value="1"/>
</dbReference>
<gene>
    <name evidence="6" type="ORF">ACFFGY_03720</name>
</gene>
<dbReference type="Pfam" id="PF03466">
    <property type="entry name" value="LysR_substrate"/>
    <property type="match status" value="1"/>
</dbReference>
<dbReference type="SUPFAM" id="SSF46785">
    <property type="entry name" value="Winged helix' DNA-binding domain"/>
    <property type="match status" value="1"/>
</dbReference>
<feature type="domain" description="HTH lysR-type" evidence="5">
    <location>
        <begin position="7"/>
        <end position="64"/>
    </location>
</feature>
<name>A0ABV6JNN1_9PROT</name>
<dbReference type="RefSeq" id="WP_377043039.1">
    <property type="nucleotide sequence ID" value="NZ_JBHLUN010000002.1"/>
</dbReference>
<evidence type="ECO:0000259" key="5">
    <source>
        <dbReference type="PROSITE" id="PS50931"/>
    </source>
</evidence>
<evidence type="ECO:0000256" key="3">
    <source>
        <dbReference type="ARBA" id="ARBA00023125"/>
    </source>
</evidence>
<dbReference type="Gene3D" id="1.10.10.10">
    <property type="entry name" value="Winged helix-like DNA-binding domain superfamily/Winged helix DNA-binding domain"/>
    <property type="match status" value="1"/>
</dbReference>
<dbReference type="PANTHER" id="PTHR30118:SF15">
    <property type="entry name" value="TRANSCRIPTIONAL REGULATORY PROTEIN"/>
    <property type="match status" value="1"/>
</dbReference>
<evidence type="ECO:0000256" key="2">
    <source>
        <dbReference type="ARBA" id="ARBA00023015"/>
    </source>
</evidence>
<accession>A0ABV6JNN1</accession>
<dbReference type="InterPro" id="IPR036388">
    <property type="entry name" value="WH-like_DNA-bd_sf"/>
</dbReference>
<evidence type="ECO:0000313" key="7">
    <source>
        <dbReference type="Proteomes" id="UP001589865"/>
    </source>
</evidence>
<keyword evidence="2" id="KW-0805">Transcription regulation</keyword>